<gene>
    <name evidence="1" type="ORF">MNBD_GAMMA10-169</name>
</gene>
<dbReference type="AlphaFoldDB" id="A0A3B0XG58"/>
<dbReference type="EMBL" id="UOFJ01000003">
    <property type="protein sequence ID" value="VAW60579.1"/>
    <property type="molecule type" value="Genomic_DNA"/>
</dbReference>
<evidence type="ECO:0000313" key="1">
    <source>
        <dbReference type="EMBL" id="VAW60579.1"/>
    </source>
</evidence>
<protein>
    <submittedName>
        <fullName evidence="1">Uncharacterized protein</fullName>
    </submittedName>
</protein>
<name>A0A3B0XG58_9ZZZZ</name>
<sequence length="42" mass="4746">MQKDDDLSALTVMGSTAALSDYLERIERKFVKGLTINQRIFA</sequence>
<reference evidence="1" key="1">
    <citation type="submission" date="2018-06" db="EMBL/GenBank/DDBJ databases">
        <authorList>
            <person name="Zhirakovskaya E."/>
        </authorList>
    </citation>
    <scope>NUCLEOTIDE SEQUENCE</scope>
</reference>
<accession>A0A3B0XG58</accession>
<organism evidence="1">
    <name type="scientific">hydrothermal vent metagenome</name>
    <dbReference type="NCBI Taxonomy" id="652676"/>
    <lineage>
        <taxon>unclassified sequences</taxon>
        <taxon>metagenomes</taxon>
        <taxon>ecological metagenomes</taxon>
    </lineage>
</organism>
<proteinExistence type="predicted"/>